<evidence type="ECO:0000313" key="8">
    <source>
        <dbReference type="Proteomes" id="UP000266918"/>
    </source>
</evidence>
<gene>
    <name evidence="7" type="primary">pdxK</name>
    <name evidence="7" type="ORF">NCTC10904_00937</name>
</gene>
<dbReference type="Gene3D" id="3.40.1190.20">
    <property type="match status" value="1"/>
</dbReference>
<dbReference type="PANTHER" id="PTHR10534">
    <property type="entry name" value="PYRIDOXAL KINASE"/>
    <property type="match status" value="1"/>
</dbReference>
<keyword evidence="4 7" id="KW-0418">Kinase</keyword>
<sequence>MKTKTVILATDISGLGKVAATAALPLFAICQLEVALLPTMILSSHTGGFSNIYIDDYTHGMLAFLKQWQSLEFNFSALITGYLKSDIQVENLLRFKEEKSLPLIVDPIMGDKGTFYQGFSDAHLDHMRRLCQHADLVLPNLTEACLLLEEPYEDSLSEDRWEDYCKRLAELGPSKVLLTGLPMKENQIGVAYFDAGTEGFNLFSSPSLPQQFFGTGDILTTLVAAAFVQEVDIKQALPVILKFIEKSLELSFKEQIDPKKGVFYQPYLGELFADFQALMEEKDEETNTRFANLNHD</sequence>
<protein>
    <recommendedName>
        <fullName evidence="1">pyridoxal kinase</fullName>
        <ecNumber evidence="1">2.7.1.35</ecNumber>
    </recommendedName>
</protein>
<evidence type="ECO:0000256" key="5">
    <source>
        <dbReference type="ARBA" id="ARBA00022840"/>
    </source>
</evidence>
<evidence type="ECO:0000256" key="2">
    <source>
        <dbReference type="ARBA" id="ARBA00022679"/>
    </source>
</evidence>
<evidence type="ECO:0000256" key="4">
    <source>
        <dbReference type="ARBA" id="ARBA00022777"/>
    </source>
</evidence>
<dbReference type="Pfam" id="PF08543">
    <property type="entry name" value="Phos_pyr_kin"/>
    <property type="match status" value="1"/>
</dbReference>
<dbReference type="GO" id="GO:0005829">
    <property type="term" value="C:cytosol"/>
    <property type="evidence" value="ECO:0007669"/>
    <property type="project" value="TreeGrafter"/>
</dbReference>
<name>A0AAJ5TAC2_STRSA</name>
<organism evidence="7 8">
    <name type="scientific">Streptococcus sanguinis</name>
    <dbReference type="NCBI Taxonomy" id="1305"/>
    <lineage>
        <taxon>Bacteria</taxon>
        <taxon>Bacillati</taxon>
        <taxon>Bacillota</taxon>
        <taxon>Bacilli</taxon>
        <taxon>Lactobacillales</taxon>
        <taxon>Streptococcaceae</taxon>
        <taxon>Streptococcus</taxon>
    </lineage>
</organism>
<feature type="domain" description="Pyridoxamine kinase/Phosphomethylpyrimidine kinase" evidence="6">
    <location>
        <begin position="72"/>
        <end position="252"/>
    </location>
</feature>
<proteinExistence type="predicted"/>
<dbReference type="InterPro" id="IPR013749">
    <property type="entry name" value="PM/HMP-P_kinase-1"/>
</dbReference>
<evidence type="ECO:0000256" key="3">
    <source>
        <dbReference type="ARBA" id="ARBA00022741"/>
    </source>
</evidence>
<reference evidence="7 8" key="1">
    <citation type="submission" date="2018-12" db="EMBL/GenBank/DDBJ databases">
        <authorList>
            <consortium name="Pathogen Informatics"/>
        </authorList>
    </citation>
    <scope>NUCLEOTIDE SEQUENCE [LARGE SCALE GENOMIC DNA]</scope>
    <source>
        <strain evidence="8">NCTC 10904</strain>
    </source>
</reference>
<keyword evidence="2 7" id="KW-0808">Transferase</keyword>
<evidence type="ECO:0000256" key="1">
    <source>
        <dbReference type="ARBA" id="ARBA00012104"/>
    </source>
</evidence>
<dbReference type="InterPro" id="IPR004625">
    <property type="entry name" value="PyrdxlKinase"/>
</dbReference>
<keyword evidence="5" id="KW-0067">ATP-binding</keyword>
<evidence type="ECO:0000259" key="6">
    <source>
        <dbReference type="Pfam" id="PF08543"/>
    </source>
</evidence>
<dbReference type="Proteomes" id="UP000266918">
    <property type="component" value="Chromosome"/>
</dbReference>
<dbReference type="GO" id="GO:0008478">
    <property type="term" value="F:pyridoxal kinase activity"/>
    <property type="evidence" value="ECO:0007669"/>
    <property type="project" value="UniProtKB-EC"/>
</dbReference>
<dbReference type="AlphaFoldDB" id="A0AAJ5TAC2"/>
<dbReference type="GO" id="GO:0009443">
    <property type="term" value="P:pyridoxal 5'-phosphate salvage"/>
    <property type="evidence" value="ECO:0007669"/>
    <property type="project" value="InterPro"/>
</dbReference>
<dbReference type="SUPFAM" id="SSF53613">
    <property type="entry name" value="Ribokinase-like"/>
    <property type="match status" value="1"/>
</dbReference>
<dbReference type="GO" id="GO:0005524">
    <property type="term" value="F:ATP binding"/>
    <property type="evidence" value="ECO:0007669"/>
    <property type="project" value="UniProtKB-KW"/>
</dbReference>
<dbReference type="RefSeq" id="WP_125331317.1">
    <property type="nucleotide sequence ID" value="NZ_CP076611.1"/>
</dbReference>
<keyword evidence="3" id="KW-0547">Nucleotide-binding</keyword>
<evidence type="ECO:0000313" key="7">
    <source>
        <dbReference type="EMBL" id="VDY71154.1"/>
    </source>
</evidence>
<dbReference type="NCBIfam" id="NF005491">
    <property type="entry name" value="PRK07105.1"/>
    <property type="match status" value="1"/>
</dbReference>
<dbReference type="PANTHER" id="PTHR10534:SF2">
    <property type="entry name" value="PYRIDOXAL KINASE"/>
    <property type="match status" value="1"/>
</dbReference>
<dbReference type="EMBL" id="LR134002">
    <property type="protein sequence ID" value="VDY71154.1"/>
    <property type="molecule type" value="Genomic_DNA"/>
</dbReference>
<dbReference type="InterPro" id="IPR029056">
    <property type="entry name" value="Ribokinase-like"/>
</dbReference>
<dbReference type="EC" id="2.7.1.35" evidence="1"/>
<accession>A0AAJ5TAC2</accession>